<gene>
    <name evidence="8 9" type="ORF">Bm11356</name>
    <name evidence="8" type="ORF">BM_Bm11356</name>
</gene>
<dbReference type="EC" id="3.6.4.13" evidence="1"/>
<evidence type="ECO:0000313" key="9">
    <source>
        <dbReference type="WormBase" id="Bm11356"/>
    </source>
</evidence>
<proteinExistence type="predicted"/>
<evidence type="ECO:0000256" key="3">
    <source>
        <dbReference type="ARBA" id="ARBA00022801"/>
    </source>
</evidence>
<dbReference type="GO" id="GO:0003724">
    <property type="term" value="F:RNA helicase activity"/>
    <property type="evidence" value="ECO:0007669"/>
    <property type="project" value="UniProtKB-EC"/>
</dbReference>
<dbReference type="EMBL" id="LN857631">
    <property type="protein sequence ID" value="CDQ07094.1"/>
    <property type="molecule type" value="Genomic_DNA"/>
</dbReference>
<evidence type="ECO:0000256" key="5">
    <source>
        <dbReference type="ARBA" id="ARBA00022840"/>
    </source>
</evidence>
<dbReference type="SUPFAM" id="SSF52540">
    <property type="entry name" value="P-loop containing nucleoside triphosphate hydrolases"/>
    <property type="match status" value="1"/>
</dbReference>
<accession>A0A0J9YE17</accession>
<dbReference type="Gene3D" id="3.40.50.300">
    <property type="entry name" value="P-loop containing nucleotide triphosphate hydrolases"/>
    <property type="match status" value="1"/>
</dbReference>
<keyword evidence="3" id="KW-0378">Hydrolase</keyword>
<keyword evidence="5" id="KW-0067">ATP-binding</keyword>
<dbReference type="InterPro" id="IPR027417">
    <property type="entry name" value="P-loop_NTPase"/>
</dbReference>
<dbReference type="PROSITE" id="PS51195">
    <property type="entry name" value="Q_MOTIF"/>
    <property type="match status" value="1"/>
</dbReference>
<dbReference type="InterPro" id="IPR014014">
    <property type="entry name" value="RNA_helicase_DEAD_Q_motif"/>
</dbReference>
<organism evidence="8">
    <name type="scientific">Brugia malayi</name>
    <name type="common">Filarial nematode worm</name>
    <dbReference type="NCBI Taxonomy" id="6279"/>
    <lineage>
        <taxon>Eukaryota</taxon>
        <taxon>Metazoa</taxon>
        <taxon>Ecdysozoa</taxon>
        <taxon>Nematoda</taxon>
        <taxon>Chromadorea</taxon>
        <taxon>Rhabditida</taxon>
        <taxon>Spirurina</taxon>
        <taxon>Spiruromorpha</taxon>
        <taxon>Filarioidea</taxon>
        <taxon>Onchocercidae</taxon>
        <taxon>Brugia</taxon>
    </lineage>
</organism>
<evidence type="ECO:0000313" key="8">
    <source>
        <dbReference type="EMBL" id="CDQ07094.1"/>
    </source>
</evidence>
<feature type="short sequence motif" description="Q motif" evidence="6">
    <location>
        <begin position="24"/>
        <end position="52"/>
    </location>
</feature>
<sequence length="71" mass="7892">MSDSSSDEDETVPTQLVEEQDDDITFQKLGVTDVLCEACDRLNWKKPTKVQIAALPHAFKKRDIIGLAETG</sequence>
<evidence type="ECO:0000256" key="4">
    <source>
        <dbReference type="ARBA" id="ARBA00022806"/>
    </source>
</evidence>
<dbReference type="AlphaFoldDB" id="A0A0J9YE17"/>
<dbReference type="GO" id="GO:0016787">
    <property type="term" value="F:hydrolase activity"/>
    <property type="evidence" value="ECO:0007669"/>
    <property type="project" value="UniProtKB-KW"/>
</dbReference>
<feature type="domain" description="DEAD-box RNA helicase Q" evidence="7">
    <location>
        <begin position="24"/>
        <end position="52"/>
    </location>
</feature>
<reference evidence="8" key="2">
    <citation type="submission" date="2012-12" db="EMBL/GenBank/DDBJ databases">
        <authorList>
            <person name="Gao Y.W."/>
            <person name="Fan S.T."/>
            <person name="Sun H.T."/>
            <person name="Wang Z."/>
            <person name="Gao X.L."/>
            <person name="Li Y.G."/>
            <person name="Wang T.C."/>
            <person name="Zhang K."/>
            <person name="Xu W.W."/>
            <person name="Yu Z.J."/>
            <person name="Xia X.Z."/>
        </authorList>
    </citation>
    <scope>NUCLEOTIDE SEQUENCE</scope>
    <source>
        <strain evidence="8">FR3</strain>
    </source>
</reference>
<dbReference type="WormBase" id="Bm11356">
    <property type="protein sequence ID" value="BM32617"/>
    <property type="gene ID" value="WBGene00231617"/>
</dbReference>
<reference evidence="8" key="1">
    <citation type="journal article" date="2007" name="Science">
        <title>Draft genome of the filarial nematode parasite Brugia malayi.</title>
        <authorList>
            <person name="Ghedin E."/>
            <person name="Wang S."/>
            <person name="Spiro D."/>
            <person name="Caler E."/>
            <person name="Zhao Q."/>
            <person name="Crabtree J."/>
            <person name="Allen J.E."/>
            <person name="Delcher A.L."/>
            <person name="Guiliano D.B."/>
            <person name="Miranda-Saavedra D."/>
            <person name="Angiuoli S.V."/>
            <person name="Creasy T."/>
            <person name="Amedeo P."/>
            <person name="Haas B."/>
            <person name="El-Sayed N.M."/>
            <person name="Wortman J.R."/>
            <person name="Feldblyum T."/>
            <person name="Tallon L."/>
            <person name="Schatz M."/>
            <person name="Shumway M."/>
            <person name="Koo H."/>
            <person name="Salzberg S.L."/>
            <person name="Schobel S."/>
            <person name="Pertea M."/>
            <person name="Pop M."/>
            <person name="White O."/>
            <person name="Barton G.J."/>
            <person name="Carlow C.K."/>
            <person name="Crawford M.J."/>
            <person name="Daub J."/>
            <person name="Dimmic M.W."/>
            <person name="Estes C.F."/>
            <person name="Foster J.M."/>
            <person name="Ganatra M."/>
            <person name="Gregory W.F."/>
            <person name="Johnson N.M."/>
            <person name="Jin J."/>
            <person name="Komuniecki R."/>
            <person name="Korf I."/>
            <person name="Kumar S."/>
            <person name="Laney S."/>
            <person name="Li B.W."/>
            <person name="Li W."/>
            <person name="Lindblom T.H."/>
            <person name="Lustigman S."/>
            <person name="Ma D."/>
            <person name="Maina C.V."/>
            <person name="Martin D.M."/>
            <person name="McCarter J.P."/>
            <person name="McReynolds L."/>
            <person name="Mitreva M."/>
            <person name="Nutman T.B."/>
            <person name="Parkinson J."/>
            <person name="Peregrin-Alvarez J.M."/>
            <person name="Poole C."/>
            <person name="Ren Q."/>
            <person name="Saunders L."/>
            <person name="Sluder A.E."/>
            <person name="Smith K."/>
            <person name="Stanke M."/>
            <person name="Unnasch T.R."/>
            <person name="Ware J."/>
            <person name="Wei A.D."/>
            <person name="Weil G."/>
            <person name="Williams D.J."/>
            <person name="Zhang Y."/>
            <person name="Williams S.A."/>
            <person name="Fraser-Liggett C."/>
            <person name="Slatko B."/>
            <person name="Blaxter M.L."/>
            <person name="Scott A.L."/>
        </authorList>
    </citation>
    <scope>NUCLEOTIDE SEQUENCE</scope>
    <source>
        <strain evidence="8">FR3</strain>
    </source>
</reference>
<dbReference type="GO" id="GO:0005524">
    <property type="term" value="F:ATP binding"/>
    <property type="evidence" value="ECO:0007669"/>
    <property type="project" value="UniProtKB-KW"/>
</dbReference>
<evidence type="ECO:0000256" key="2">
    <source>
        <dbReference type="ARBA" id="ARBA00022741"/>
    </source>
</evidence>
<keyword evidence="4" id="KW-0347">Helicase</keyword>
<protein>
    <recommendedName>
        <fullName evidence="1">RNA helicase</fullName>
        <ecNumber evidence="1">3.6.4.13</ecNumber>
    </recommendedName>
</protein>
<evidence type="ECO:0000259" key="7">
    <source>
        <dbReference type="PROSITE" id="PS51195"/>
    </source>
</evidence>
<evidence type="ECO:0000256" key="1">
    <source>
        <dbReference type="ARBA" id="ARBA00012552"/>
    </source>
</evidence>
<evidence type="ECO:0000256" key="6">
    <source>
        <dbReference type="PROSITE-ProRule" id="PRU00552"/>
    </source>
</evidence>
<keyword evidence="2" id="KW-0547">Nucleotide-binding</keyword>
<name>A0A0J9YE17_BRUMA</name>